<name>M9MIP8_PSEA3</name>
<sequence>MLRLAFSTGFGIASPLLLPLPDADQGWFGLGPSTLSTRLLGVVPARAGNAGSAGDAGDAGDAGIFSALPLSRCRVVAQAAGTFCGSLQRSAAQSDEGLLTILSIAAQFQIDA</sequence>
<dbReference type="EMBL" id="DF196791">
    <property type="protein sequence ID" value="GAC77177.1"/>
    <property type="molecule type" value="Genomic_DNA"/>
</dbReference>
<gene>
    <name evidence="1" type="ORF">PANT_25d00014</name>
</gene>
<proteinExistence type="predicted"/>
<evidence type="ECO:0000313" key="1">
    <source>
        <dbReference type="EMBL" id="GAC77177.1"/>
    </source>
</evidence>
<evidence type="ECO:0000313" key="2">
    <source>
        <dbReference type="Proteomes" id="UP000011976"/>
    </source>
</evidence>
<dbReference type="AlphaFoldDB" id="M9MIP8"/>
<dbReference type="Proteomes" id="UP000011976">
    <property type="component" value="Unassembled WGS sequence"/>
</dbReference>
<protein>
    <submittedName>
        <fullName evidence="1">Phosphoglucomutase</fullName>
    </submittedName>
</protein>
<accession>M9MIP8</accession>
<organism evidence="1 2">
    <name type="scientific">Pseudozyma antarctica (strain T-34)</name>
    <name type="common">Yeast</name>
    <name type="synonym">Candida antarctica</name>
    <dbReference type="NCBI Taxonomy" id="1151754"/>
    <lineage>
        <taxon>Eukaryota</taxon>
        <taxon>Fungi</taxon>
        <taxon>Dikarya</taxon>
        <taxon>Basidiomycota</taxon>
        <taxon>Ustilaginomycotina</taxon>
        <taxon>Ustilaginomycetes</taxon>
        <taxon>Ustilaginales</taxon>
        <taxon>Ustilaginaceae</taxon>
        <taxon>Moesziomyces</taxon>
    </lineage>
</organism>
<reference evidence="2" key="1">
    <citation type="journal article" date="2013" name="Genome Announc.">
        <title>Genome sequence of the basidiomycetous yeast Pseudozyma antarctica T-34, a producer of the glycolipid biosurfactants mannosylerythritol lipids.</title>
        <authorList>
            <person name="Morita T."/>
            <person name="Koike H."/>
            <person name="Koyama Y."/>
            <person name="Hagiwara H."/>
            <person name="Ito E."/>
            <person name="Fukuoka T."/>
            <person name="Imura T."/>
            <person name="Machida M."/>
            <person name="Kitamoto D."/>
        </authorList>
    </citation>
    <scope>NUCLEOTIDE SEQUENCE [LARGE SCALE GENOMIC DNA]</scope>
    <source>
        <strain evidence="2">T-34</strain>
    </source>
</reference>